<comment type="caution">
    <text evidence="2">The sequence shown here is derived from an EMBL/GenBank/DDBJ whole genome shotgun (WGS) entry which is preliminary data.</text>
</comment>
<organism evidence="2 3">
    <name type="scientific">Streptomyces phaeofaciens</name>
    <dbReference type="NCBI Taxonomy" id="68254"/>
    <lineage>
        <taxon>Bacteria</taxon>
        <taxon>Bacillati</taxon>
        <taxon>Actinomycetota</taxon>
        <taxon>Actinomycetes</taxon>
        <taxon>Kitasatosporales</taxon>
        <taxon>Streptomycetaceae</taxon>
        <taxon>Streptomyces</taxon>
    </lineage>
</organism>
<evidence type="ECO:0000256" key="1">
    <source>
        <dbReference type="SAM" id="MobiDB-lite"/>
    </source>
</evidence>
<gene>
    <name evidence="2" type="ORF">GCM10010226_82120</name>
</gene>
<reference evidence="2" key="1">
    <citation type="journal article" date="2014" name="Int. J. Syst. Evol. Microbiol.">
        <title>Complete genome sequence of Corynebacterium casei LMG S-19264T (=DSM 44701T), isolated from a smear-ripened cheese.</title>
        <authorList>
            <consortium name="US DOE Joint Genome Institute (JGI-PGF)"/>
            <person name="Walter F."/>
            <person name="Albersmeier A."/>
            <person name="Kalinowski J."/>
            <person name="Ruckert C."/>
        </authorList>
    </citation>
    <scope>NUCLEOTIDE SEQUENCE</scope>
    <source>
        <strain evidence="2">JCM 4125</strain>
    </source>
</reference>
<dbReference type="EMBL" id="BMSA01000039">
    <property type="protein sequence ID" value="GGT91682.1"/>
    <property type="molecule type" value="Genomic_DNA"/>
</dbReference>
<sequence length="178" mass="19598">MRSVPGASLGPRRRLPHGQLPDYERALRLPQFFAIIVFMDLIGDLAAIRVPVPQFGDVTPEELYPDALAEAEQARADYAFALEAQHDELREDPLMIALGNARAAREAADREIRHLLAYGREFHGDRPYKLEPLARAGGMTPSGIRTAYGPSEIQAVAGRIGRTPDSRRARPPAPPEPS</sequence>
<reference evidence="2" key="2">
    <citation type="submission" date="2020-09" db="EMBL/GenBank/DDBJ databases">
        <authorList>
            <person name="Sun Q."/>
            <person name="Ohkuma M."/>
        </authorList>
    </citation>
    <scope>NUCLEOTIDE SEQUENCE</scope>
    <source>
        <strain evidence="2">JCM 4125</strain>
    </source>
</reference>
<evidence type="ECO:0000313" key="2">
    <source>
        <dbReference type="EMBL" id="GGT91682.1"/>
    </source>
</evidence>
<proteinExistence type="predicted"/>
<keyword evidence="3" id="KW-1185">Reference proteome</keyword>
<dbReference type="Proteomes" id="UP000646776">
    <property type="component" value="Unassembled WGS sequence"/>
</dbReference>
<accession>A0A918M0I7</accession>
<evidence type="ECO:0000313" key="3">
    <source>
        <dbReference type="Proteomes" id="UP000646776"/>
    </source>
</evidence>
<feature type="region of interest" description="Disordered" evidence="1">
    <location>
        <begin position="155"/>
        <end position="178"/>
    </location>
</feature>
<dbReference type="AlphaFoldDB" id="A0A918M0I7"/>
<name>A0A918M0I7_9ACTN</name>
<protein>
    <submittedName>
        <fullName evidence="2">Uncharacterized protein</fullName>
    </submittedName>
</protein>